<evidence type="ECO:0000256" key="5">
    <source>
        <dbReference type="ARBA" id="ARBA00022692"/>
    </source>
</evidence>
<dbReference type="PANTHER" id="PTHR22911">
    <property type="entry name" value="ACYL-MALONYL CONDENSING ENZYME-RELATED"/>
    <property type="match status" value="1"/>
</dbReference>
<feature type="transmembrane region" description="Helical" evidence="8">
    <location>
        <begin position="110"/>
        <end position="127"/>
    </location>
</feature>
<feature type="transmembrane region" description="Helical" evidence="8">
    <location>
        <begin position="20"/>
        <end position="42"/>
    </location>
</feature>
<evidence type="ECO:0000313" key="10">
    <source>
        <dbReference type="EMBL" id="NJC34707.1"/>
    </source>
</evidence>
<evidence type="ECO:0000256" key="7">
    <source>
        <dbReference type="ARBA" id="ARBA00023136"/>
    </source>
</evidence>
<organism evidence="10 11">
    <name type="scientific">Sphingomonas jejuensis</name>
    <dbReference type="NCBI Taxonomy" id="904715"/>
    <lineage>
        <taxon>Bacteria</taxon>
        <taxon>Pseudomonadati</taxon>
        <taxon>Pseudomonadota</taxon>
        <taxon>Alphaproteobacteria</taxon>
        <taxon>Sphingomonadales</taxon>
        <taxon>Sphingomonadaceae</taxon>
        <taxon>Sphingomonas</taxon>
    </lineage>
</organism>
<keyword evidence="7 8" id="KW-0472">Membrane</keyword>
<feature type="transmembrane region" description="Helical" evidence="8">
    <location>
        <begin position="161"/>
        <end position="181"/>
    </location>
</feature>
<dbReference type="NCBIfam" id="TIGR00688">
    <property type="entry name" value="rarD"/>
    <property type="match status" value="1"/>
</dbReference>
<evidence type="ECO:0000256" key="1">
    <source>
        <dbReference type="ARBA" id="ARBA00004651"/>
    </source>
</evidence>
<name>A0ABX0XMV6_9SPHN</name>
<feature type="transmembrane region" description="Helical" evidence="8">
    <location>
        <begin position="133"/>
        <end position="149"/>
    </location>
</feature>
<evidence type="ECO:0000256" key="6">
    <source>
        <dbReference type="ARBA" id="ARBA00022989"/>
    </source>
</evidence>
<keyword evidence="6 8" id="KW-1133">Transmembrane helix</keyword>
<keyword evidence="3" id="KW-0813">Transport</keyword>
<keyword evidence="4" id="KW-1003">Cell membrane</keyword>
<dbReference type="InterPro" id="IPR000620">
    <property type="entry name" value="EamA_dom"/>
</dbReference>
<proteinExistence type="inferred from homology"/>
<dbReference type="Pfam" id="PF00892">
    <property type="entry name" value="EamA"/>
    <property type="match status" value="1"/>
</dbReference>
<dbReference type="SUPFAM" id="SSF103481">
    <property type="entry name" value="Multidrug resistance efflux transporter EmrE"/>
    <property type="match status" value="2"/>
</dbReference>
<feature type="transmembrane region" description="Helical" evidence="8">
    <location>
        <begin position="248"/>
        <end position="266"/>
    </location>
</feature>
<evidence type="ECO:0000256" key="2">
    <source>
        <dbReference type="ARBA" id="ARBA00007362"/>
    </source>
</evidence>
<feature type="transmembrane region" description="Helical" evidence="8">
    <location>
        <begin position="86"/>
        <end position="103"/>
    </location>
</feature>
<dbReference type="InterPro" id="IPR004626">
    <property type="entry name" value="RarD"/>
</dbReference>
<sequence>MWGVLPLYFRTVSSVHPFEIVAQRVLWSVIFIAGVLLAAGRMGRLRRAVGDKRVVLTLAATAGLIGLNWLIYVWAVLNGHVLATSLGYYLNPLVNVAMGVVVLKERLSRAQVVAVMLAAAGVLVLALGAPDGLWISLTLAVSFASYGLLRKIVAVEALEGLAVETLILAVPAAAAIAWFASAGALSFGTAPDVSLLLMAGGVVTALPLLLFAAGARRLRYSTVGILQFVAPTIQFGLAVLVFREPLSLAQLACFSAIWAGLAIYLTDSIRTARRAPA</sequence>
<comment type="caution">
    <text evidence="10">The sequence shown here is derived from an EMBL/GenBank/DDBJ whole genome shotgun (WGS) entry which is preliminary data.</text>
</comment>
<evidence type="ECO:0000313" key="11">
    <source>
        <dbReference type="Proteomes" id="UP000734218"/>
    </source>
</evidence>
<gene>
    <name evidence="10" type="ORF">GGR88_002221</name>
</gene>
<dbReference type="PANTHER" id="PTHR22911:SF137">
    <property type="entry name" value="SOLUTE CARRIER FAMILY 35 MEMBER G2-RELATED"/>
    <property type="match status" value="1"/>
</dbReference>
<feature type="domain" description="EamA" evidence="9">
    <location>
        <begin position="1"/>
        <end position="126"/>
    </location>
</feature>
<feature type="transmembrane region" description="Helical" evidence="8">
    <location>
        <begin position="54"/>
        <end position="74"/>
    </location>
</feature>
<dbReference type="InterPro" id="IPR037185">
    <property type="entry name" value="EmrE-like"/>
</dbReference>
<feature type="transmembrane region" description="Helical" evidence="8">
    <location>
        <begin position="220"/>
        <end position="242"/>
    </location>
</feature>
<evidence type="ECO:0000259" key="9">
    <source>
        <dbReference type="Pfam" id="PF00892"/>
    </source>
</evidence>
<reference evidence="10 11" key="1">
    <citation type="submission" date="2020-03" db="EMBL/GenBank/DDBJ databases">
        <title>Genomic Encyclopedia of Type Strains, Phase IV (KMG-IV): sequencing the most valuable type-strain genomes for metagenomic binning, comparative biology and taxonomic classification.</title>
        <authorList>
            <person name="Goeker M."/>
        </authorList>
    </citation>
    <scope>NUCLEOTIDE SEQUENCE [LARGE SCALE GENOMIC DNA]</scope>
    <source>
        <strain evidence="10 11">DSM 27651</strain>
    </source>
</reference>
<feature type="transmembrane region" description="Helical" evidence="8">
    <location>
        <begin position="193"/>
        <end position="213"/>
    </location>
</feature>
<keyword evidence="11" id="KW-1185">Reference proteome</keyword>
<evidence type="ECO:0000256" key="3">
    <source>
        <dbReference type="ARBA" id="ARBA00022448"/>
    </source>
</evidence>
<dbReference type="Proteomes" id="UP000734218">
    <property type="component" value="Unassembled WGS sequence"/>
</dbReference>
<protein>
    <submittedName>
        <fullName evidence="10">Chloramphenicol-sensitive protein RarD</fullName>
    </submittedName>
</protein>
<comment type="similarity">
    <text evidence="2">Belongs to the EamA transporter family.</text>
</comment>
<keyword evidence="5 8" id="KW-0812">Transmembrane</keyword>
<comment type="subcellular location">
    <subcellularLocation>
        <location evidence="1">Cell membrane</location>
        <topology evidence="1">Multi-pass membrane protein</topology>
    </subcellularLocation>
</comment>
<dbReference type="EMBL" id="JAATJE010000002">
    <property type="protein sequence ID" value="NJC34707.1"/>
    <property type="molecule type" value="Genomic_DNA"/>
</dbReference>
<accession>A0ABX0XMV6</accession>
<evidence type="ECO:0000256" key="4">
    <source>
        <dbReference type="ARBA" id="ARBA00022475"/>
    </source>
</evidence>
<evidence type="ECO:0000256" key="8">
    <source>
        <dbReference type="SAM" id="Phobius"/>
    </source>
</evidence>